<gene>
    <name evidence="2" type="ORF">GNI_142810</name>
</gene>
<dbReference type="AlphaFoldDB" id="A0A023B0U1"/>
<feature type="transmembrane region" description="Helical" evidence="1">
    <location>
        <begin position="21"/>
        <end position="44"/>
    </location>
</feature>
<organism evidence="2 3">
    <name type="scientific">Gregarina niphandrodes</name>
    <name type="common">Septate eugregarine</name>
    <dbReference type="NCBI Taxonomy" id="110365"/>
    <lineage>
        <taxon>Eukaryota</taxon>
        <taxon>Sar</taxon>
        <taxon>Alveolata</taxon>
        <taxon>Apicomplexa</taxon>
        <taxon>Conoidasida</taxon>
        <taxon>Gregarinasina</taxon>
        <taxon>Eugregarinorida</taxon>
        <taxon>Gregarinidae</taxon>
        <taxon>Gregarina</taxon>
    </lineage>
</organism>
<evidence type="ECO:0000256" key="1">
    <source>
        <dbReference type="SAM" id="Phobius"/>
    </source>
</evidence>
<keyword evidence="3" id="KW-1185">Reference proteome</keyword>
<evidence type="ECO:0000313" key="2">
    <source>
        <dbReference type="EMBL" id="EZG44865.1"/>
    </source>
</evidence>
<feature type="transmembrane region" description="Helical" evidence="1">
    <location>
        <begin position="99"/>
        <end position="124"/>
    </location>
</feature>
<dbReference type="EMBL" id="AFNH02001056">
    <property type="protein sequence ID" value="EZG44865.1"/>
    <property type="molecule type" value="Genomic_DNA"/>
</dbReference>
<feature type="transmembrane region" description="Helical" evidence="1">
    <location>
        <begin position="144"/>
        <end position="165"/>
    </location>
</feature>
<keyword evidence="1 2" id="KW-0812">Transmembrane</keyword>
<proteinExistence type="predicted"/>
<evidence type="ECO:0000313" key="3">
    <source>
        <dbReference type="Proteomes" id="UP000019763"/>
    </source>
</evidence>
<dbReference type="RefSeq" id="XP_011132633.1">
    <property type="nucleotide sequence ID" value="XM_011134331.1"/>
</dbReference>
<name>A0A023B0U1_GRENI</name>
<comment type="caution">
    <text evidence="2">The sequence shown here is derived from an EMBL/GenBank/DDBJ whole genome shotgun (WGS) entry which is preliminary data.</text>
</comment>
<reference evidence="2" key="1">
    <citation type="submission" date="2013-12" db="EMBL/GenBank/DDBJ databases">
        <authorList>
            <person name="Omoto C.K."/>
            <person name="Sibley D."/>
            <person name="Venepally P."/>
            <person name="Hadjithomas M."/>
            <person name="Karamycheva S."/>
            <person name="Brunk B."/>
            <person name="Roos D."/>
            <person name="Caler E."/>
            <person name="Lorenzi H."/>
        </authorList>
    </citation>
    <scope>NUCLEOTIDE SEQUENCE</scope>
</reference>
<protein>
    <submittedName>
        <fullName evidence="2">Transmembrane protein</fullName>
    </submittedName>
</protein>
<sequence length="219" mass="23888">MACAKCCRPRNDLGKVLKCMPLAVFALIFGFVQAAYPIITIVSVHRAGRESDAASIVAYIFAGLQILVGIFIIASVLFKWLPGLRIIKSSKEPALHQQLFVLLSVGAFLLFSWVIYIAVEIIVFVCRYEGVGADTKWNPKPTDWSLLGLSLFVMLLCMICTWYLASSVASLVMVIECGGNGFEGLSYKQLKTGVQGKAFAEHLSDEGTISDDTDDPGLI</sequence>
<keyword evidence="1" id="KW-0472">Membrane</keyword>
<dbReference type="Proteomes" id="UP000019763">
    <property type="component" value="Unassembled WGS sequence"/>
</dbReference>
<keyword evidence="1" id="KW-1133">Transmembrane helix</keyword>
<dbReference type="GeneID" id="22915059"/>
<feature type="transmembrane region" description="Helical" evidence="1">
    <location>
        <begin position="56"/>
        <end position="78"/>
    </location>
</feature>
<accession>A0A023B0U1</accession>
<dbReference type="VEuPathDB" id="CryptoDB:GNI_142810"/>